<dbReference type="EMBL" id="CAMPGE010025619">
    <property type="protein sequence ID" value="CAI2383357.1"/>
    <property type="molecule type" value="Genomic_DNA"/>
</dbReference>
<accession>A0AAD1Y5K6</accession>
<organism evidence="1 2">
    <name type="scientific">Euplotes crassus</name>
    <dbReference type="NCBI Taxonomy" id="5936"/>
    <lineage>
        <taxon>Eukaryota</taxon>
        <taxon>Sar</taxon>
        <taxon>Alveolata</taxon>
        <taxon>Ciliophora</taxon>
        <taxon>Intramacronucleata</taxon>
        <taxon>Spirotrichea</taxon>
        <taxon>Hypotrichia</taxon>
        <taxon>Euplotida</taxon>
        <taxon>Euplotidae</taxon>
        <taxon>Moneuplotes</taxon>
    </lineage>
</organism>
<evidence type="ECO:0000313" key="1">
    <source>
        <dbReference type="EMBL" id="CAI2383357.1"/>
    </source>
</evidence>
<sequence length="50" mass="5979">MLSQASYWCQMAFNNEEKRRSFQEFAINILVGYRSNLVIMLPRLVTKYCD</sequence>
<comment type="caution">
    <text evidence="1">The sequence shown here is derived from an EMBL/GenBank/DDBJ whole genome shotgun (WGS) entry which is preliminary data.</text>
</comment>
<reference evidence="1" key="1">
    <citation type="submission" date="2023-07" db="EMBL/GenBank/DDBJ databases">
        <authorList>
            <consortium name="AG Swart"/>
            <person name="Singh M."/>
            <person name="Singh A."/>
            <person name="Seah K."/>
            <person name="Emmerich C."/>
        </authorList>
    </citation>
    <scope>NUCLEOTIDE SEQUENCE</scope>
    <source>
        <strain evidence="1">DP1</strain>
    </source>
</reference>
<gene>
    <name evidence="1" type="ORF">ECRASSUSDP1_LOCUS24856</name>
</gene>
<keyword evidence="2" id="KW-1185">Reference proteome</keyword>
<proteinExistence type="predicted"/>
<name>A0AAD1Y5K6_EUPCR</name>
<evidence type="ECO:0000313" key="2">
    <source>
        <dbReference type="Proteomes" id="UP001295684"/>
    </source>
</evidence>
<dbReference type="AlphaFoldDB" id="A0AAD1Y5K6"/>
<dbReference type="Proteomes" id="UP001295684">
    <property type="component" value="Unassembled WGS sequence"/>
</dbReference>
<protein>
    <submittedName>
        <fullName evidence="1">Uncharacterized protein</fullName>
    </submittedName>
</protein>